<accession>A0A9P1H3X7</accession>
<evidence type="ECO:0000256" key="1">
    <source>
        <dbReference type="SAM" id="Coils"/>
    </source>
</evidence>
<keyword evidence="1" id="KW-0175">Coiled coil</keyword>
<proteinExistence type="predicted"/>
<protein>
    <submittedName>
        <fullName evidence="3">Uncharacterized protein</fullName>
    </submittedName>
</protein>
<evidence type="ECO:0000313" key="4">
    <source>
        <dbReference type="Proteomes" id="UP000838763"/>
    </source>
</evidence>
<feature type="compositionally biased region" description="Polar residues" evidence="2">
    <location>
        <begin position="142"/>
        <end position="156"/>
    </location>
</feature>
<feature type="compositionally biased region" description="Low complexity" evidence="2">
    <location>
        <begin position="171"/>
        <end position="183"/>
    </location>
</feature>
<reference evidence="3" key="1">
    <citation type="submission" date="2022-11" db="EMBL/GenBank/DDBJ databases">
        <authorList>
            <person name="Scott C."/>
            <person name="Bruce N."/>
        </authorList>
    </citation>
    <scope>NUCLEOTIDE SEQUENCE</scope>
</reference>
<feature type="compositionally biased region" description="Low complexity" evidence="2">
    <location>
        <begin position="21"/>
        <end position="33"/>
    </location>
</feature>
<dbReference type="AlphaFoldDB" id="A0A9P1H3X7"/>
<dbReference type="EMBL" id="CALLCH030000012">
    <property type="protein sequence ID" value="CAI4215479.1"/>
    <property type="molecule type" value="Genomic_DNA"/>
</dbReference>
<feature type="compositionally biased region" description="Basic and acidic residues" evidence="2">
    <location>
        <begin position="1"/>
        <end position="18"/>
    </location>
</feature>
<feature type="region of interest" description="Disordered" evidence="2">
    <location>
        <begin position="1"/>
        <end position="233"/>
    </location>
</feature>
<gene>
    <name evidence="3" type="ORF">PPNO1_LOCUS5190</name>
</gene>
<comment type="caution">
    <text evidence="3">The sequence shown here is derived from an EMBL/GenBank/DDBJ whole genome shotgun (WGS) entry which is preliminary data.</text>
</comment>
<evidence type="ECO:0000256" key="2">
    <source>
        <dbReference type="SAM" id="MobiDB-lite"/>
    </source>
</evidence>
<feature type="coiled-coil region" evidence="1">
    <location>
        <begin position="259"/>
        <end position="286"/>
    </location>
</feature>
<feature type="compositionally biased region" description="Basic and acidic residues" evidence="2">
    <location>
        <begin position="55"/>
        <end position="64"/>
    </location>
</feature>
<dbReference type="Proteomes" id="UP000838763">
    <property type="component" value="Unassembled WGS sequence"/>
</dbReference>
<sequence length="287" mass="29997">MRRPGEDDSESVFDREAAGKIPESSEPSSPITTHESHPVARKPTPAAPPPRRKRPESVIQDRHGSASTAATHTVPELRRKNSAESTRSRSESIRSIAPAPPPSRRPTVSHRPTGSNVSLSTQPFPSPPLPSPHIAMLDATHYPTSPQPIASPSSVGGMSGTKVAPPPPPTRAASTRRQSSTSSIEAVSRRTTPVPPPPPRRTRGGSRGSVDLAPSNVRVVSGGEGARSPHAPVETLQEVDEGFGAATADAPAPPDDGQAGAILADLDALQREVEALQQQYASAHGGK</sequence>
<keyword evidence="4" id="KW-1185">Reference proteome</keyword>
<name>A0A9P1H3X7_9PEZI</name>
<organism evidence="3 4">
    <name type="scientific">Parascedosporium putredinis</name>
    <dbReference type="NCBI Taxonomy" id="1442378"/>
    <lineage>
        <taxon>Eukaryota</taxon>
        <taxon>Fungi</taxon>
        <taxon>Dikarya</taxon>
        <taxon>Ascomycota</taxon>
        <taxon>Pezizomycotina</taxon>
        <taxon>Sordariomycetes</taxon>
        <taxon>Hypocreomycetidae</taxon>
        <taxon>Microascales</taxon>
        <taxon>Microascaceae</taxon>
        <taxon>Parascedosporium</taxon>
    </lineage>
</organism>
<evidence type="ECO:0000313" key="3">
    <source>
        <dbReference type="EMBL" id="CAI4215479.1"/>
    </source>
</evidence>
<feature type="compositionally biased region" description="Basic and acidic residues" evidence="2">
    <location>
        <begin position="75"/>
        <end position="92"/>
    </location>
</feature>